<organism evidence="1 2">
    <name type="scientific">Roridomyces roridus</name>
    <dbReference type="NCBI Taxonomy" id="1738132"/>
    <lineage>
        <taxon>Eukaryota</taxon>
        <taxon>Fungi</taxon>
        <taxon>Dikarya</taxon>
        <taxon>Basidiomycota</taxon>
        <taxon>Agaricomycotina</taxon>
        <taxon>Agaricomycetes</taxon>
        <taxon>Agaricomycetidae</taxon>
        <taxon>Agaricales</taxon>
        <taxon>Marasmiineae</taxon>
        <taxon>Mycenaceae</taxon>
        <taxon>Roridomyces</taxon>
    </lineage>
</organism>
<evidence type="ECO:0000313" key="1">
    <source>
        <dbReference type="EMBL" id="KAJ7623681.1"/>
    </source>
</evidence>
<proteinExistence type="predicted"/>
<reference evidence="1" key="1">
    <citation type="submission" date="2023-03" db="EMBL/GenBank/DDBJ databases">
        <title>Massive genome expansion in bonnet fungi (Mycena s.s.) driven by repeated elements and novel gene families across ecological guilds.</title>
        <authorList>
            <consortium name="Lawrence Berkeley National Laboratory"/>
            <person name="Harder C.B."/>
            <person name="Miyauchi S."/>
            <person name="Viragh M."/>
            <person name="Kuo A."/>
            <person name="Thoen E."/>
            <person name="Andreopoulos B."/>
            <person name="Lu D."/>
            <person name="Skrede I."/>
            <person name="Drula E."/>
            <person name="Henrissat B."/>
            <person name="Morin E."/>
            <person name="Kohler A."/>
            <person name="Barry K."/>
            <person name="LaButti K."/>
            <person name="Morin E."/>
            <person name="Salamov A."/>
            <person name="Lipzen A."/>
            <person name="Mereny Z."/>
            <person name="Hegedus B."/>
            <person name="Baldrian P."/>
            <person name="Stursova M."/>
            <person name="Weitz H."/>
            <person name="Taylor A."/>
            <person name="Grigoriev I.V."/>
            <person name="Nagy L.G."/>
            <person name="Martin F."/>
            <person name="Kauserud H."/>
        </authorList>
    </citation>
    <scope>NUCLEOTIDE SEQUENCE</scope>
    <source>
        <strain evidence="1">9284</strain>
    </source>
</reference>
<accession>A0AAD7BKY5</accession>
<gene>
    <name evidence="1" type="ORF">FB45DRAFT_870155</name>
</gene>
<sequence>MDLEGPISCWFDGALEVPGGGGGALSPWAGARFQEPIHVVRICLPGKEQVGCMRGRQREGREEPFQALGVPSLPPLWGRWWLPDWNWDYNANSERVLVRRELSAA</sequence>
<name>A0AAD7BKY5_9AGAR</name>
<dbReference type="EMBL" id="JARKIF010000014">
    <property type="protein sequence ID" value="KAJ7623681.1"/>
    <property type="molecule type" value="Genomic_DNA"/>
</dbReference>
<dbReference type="AlphaFoldDB" id="A0AAD7BKY5"/>
<dbReference type="Proteomes" id="UP001221142">
    <property type="component" value="Unassembled WGS sequence"/>
</dbReference>
<keyword evidence="2" id="KW-1185">Reference proteome</keyword>
<protein>
    <submittedName>
        <fullName evidence="1">Uncharacterized protein</fullName>
    </submittedName>
</protein>
<evidence type="ECO:0000313" key="2">
    <source>
        <dbReference type="Proteomes" id="UP001221142"/>
    </source>
</evidence>
<comment type="caution">
    <text evidence="1">The sequence shown here is derived from an EMBL/GenBank/DDBJ whole genome shotgun (WGS) entry which is preliminary data.</text>
</comment>